<dbReference type="EMBL" id="JAPESX010003192">
    <property type="protein sequence ID" value="KAJ8105505.1"/>
    <property type="molecule type" value="Genomic_DNA"/>
</dbReference>
<organism evidence="1 2">
    <name type="scientific">Nemania bipapillata</name>
    <dbReference type="NCBI Taxonomy" id="110536"/>
    <lineage>
        <taxon>Eukaryota</taxon>
        <taxon>Fungi</taxon>
        <taxon>Dikarya</taxon>
        <taxon>Ascomycota</taxon>
        <taxon>Pezizomycotina</taxon>
        <taxon>Sordariomycetes</taxon>
        <taxon>Xylariomycetidae</taxon>
        <taxon>Xylariales</taxon>
        <taxon>Xylariaceae</taxon>
        <taxon>Nemania</taxon>
    </lineage>
</organism>
<proteinExistence type="predicted"/>
<reference evidence="1" key="1">
    <citation type="submission" date="2022-11" db="EMBL/GenBank/DDBJ databases">
        <title>Genome Sequence of Nemania bipapillata.</title>
        <authorList>
            <person name="Buettner E."/>
        </authorList>
    </citation>
    <scope>NUCLEOTIDE SEQUENCE</scope>
    <source>
        <strain evidence="1">CP14</strain>
    </source>
</reference>
<accession>A0ACC2HR68</accession>
<evidence type="ECO:0000313" key="1">
    <source>
        <dbReference type="EMBL" id="KAJ8105505.1"/>
    </source>
</evidence>
<name>A0ACC2HR68_9PEZI</name>
<sequence length="446" mass="51283">MPKRKVTAAEKVEGLAVLQWKLRKDPLAYQTEHMDLIAHCAEKYPDITATFPDSLRDILSTHHATLDPTLREKVVTSLALLRRKEVIDSAYLLPLFWSILISTPSKTLRALLYQKIISDVRETNTRAKNHKVNRTLQQALYNLVMDRSTPKALWAVKVIRDLWRRRIWDDAKPVDIMRQAAMSDDHKAVGSAVKFFLGSDKEREEFEDDSSDEEAVDVRKVKHQIGINKKTKKSKKVLEKATEKVKRQERKKNANQQLNFSAQFYPFIHISLLDSLPDNSLLRHSWPHSHALLELTLFVKFYRKSKDKGVSMAARGLLSLYREKGAELLKKKDRGKDATIGLKTGELKQHMFGEEQVGEIEGLELLARWKEEQKKRKQAERGVQDDPDATKNEEDEDDGFNSSDWDVASTDSDESGEWIRVAESDDEDEPEPKKRKIDGNELSSKN</sequence>
<protein>
    <submittedName>
        <fullName evidence="1">Uncharacterized protein</fullName>
    </submittedName>
</protein>
<keyword evidence="2" id="KW-1185">Reference proteome</keyword>
<comment type="caution">
    <text evidence="1">The sequence shown here is derived from an EMBL/GenBank/DDBJ whole genome shotgun (WGS) entry which is preliminary data.</text>
</comment>
<dbReference type="Proteomes" id="UP001153334">
    <property type="component" value="Unassembled WGS sequence"/>
</dbReference>
<evidence type="ECO:0000313" key="2">
    <source>
        <dbReference type="Proteomes" id="UP001153334"/>
    </source>
</evidence>
<gene>
    <name evidence="1" type="ORF">ONZ43_g7402</name>
</gene>